<comment type="caution">
    <text evidence="2">The sequence shown here is derived from an EMBL/GenBank/DDBJ whole genome shotgun (WGS) entry which is preliminary data.</text>
</comment>
<dbReference type="OrthoDB" id="7864349at2"/>
<dbReference type="PROSITE" id="PS51257">
    <property type="entry name" value="PROKAR_LIPOPROTEIN"/>
    <property type="match status" value="1"/>
</dbReference>
<proteinExistence type="predicted"/>
<evidence type="ECO:0000313" key="2">
    <source>
        <dbReference type="EMBL" id="OWU71762.1"/>
    </source>
</evidence>
<evidence type="ECO:0000313" key="3">
    <source>
        <dbReference type="Proteomes" id="UP000215377"/>
    </source>
</evidence>
<name>A0A225NH53_9RHOB</name>
<dbReference type="EMBL" id="AQQR01000008">
    <property type="protein sequence ID" value="OWU71762.1"/>
    <property type="molecule type" value="Genomic_DNA"/>
</dbReference>
<dbReference type="Proteomes" id="UP000215377">
    <property type="component" value="Unassembled WGS sequence"/>
</dbReference>
<reference evidence="2 3" key="1">
    <citation type="submission" date="2013-04" db="EMBL/GenBank/DDBJ databases">
        <title>Oceanicola sp. 22II1-22F33 Genome Sequencing.</title>
        <authorList>
            <person name="Lai Q."/>
            <person name="Li G."/>
            <person name="Shao Z."/>
        </authorList>
    </citation>
    <scope>NUCLEOTIDE SEQUENCE [LARGE SCALE GENOMIC DNA]</scope>
    <source>
        <strain evidence="2 3">22II1-22F33</strain>
    </source>
</reference>
<organism evidence="2 3">
    <name type="scientific">Marinibacterium profundimaris</name>
    <dbReference type="NCBI Taxonomy" id="1679460"/>
    <lineage>
        <taxon>Bacteria</taxon>
        <taxon>Pseudomonadati</taxon>
        <taxon>Pseudomonadota</taxon>
        <taxon>Alphaproteobacteria</taxon>
        <taxon>Rhodobacterales</taxon>
        <taxon>Paracoccaceae</taxon>
        <taxon>Marinibacterium</taxon>
    </lineage>
</organism>
<feature type="signal peptide" evidence="1">
    <location>
        <begin position="1"/>
        <end position="23"/>
    </location>
</feature>
<keyword evidence="1" id="KW-0732">Signal</keyword>
<protein>
    <recommendedName>
        <fullName evidence="4">Lipoprotein</fullName>
    </recommendedName>
</protein>
<dbReference type="AlphaFoldDB" id="A0A225NH53"/>
<keyword evidence="3" id="KW-1185">Reference proteome</keyword>
<sequence>MRRVPILLLGLLAACDAPSPYFAGQPVTRVAVDGSVFDVRIRGDLAESVRISPEYAPRLGPIGGRAALAMEQASGCHVRRLLGDQALQLGQLTCDDDRRQAPVLRPTPQYDCLETPSGVYREDGLEYLDYDCAPY</sequence>
<feature type="chain" id="PRO_5013279621" description="Lipoprotein" evidence="1">
    <location>
        <begin position="24"/>
        <end position="135"/>
    </location>
</feature>
<accession>A0A225NH53</accession>
<evidence type="ECO:0000256" key="1">
    <source>
        <dbReference type="SAM" id="SignalP"/>
    </source>
</evidence>
<gene>
    <name evidence="2" type="ORF">ATO3_18005</name>
</gene>
<evidence type="ECO:0008006" key="4">
    <source>
        <dbReference type="Google" id="ProtNLM"/>
    </source>
</evidence>
<dbReference type="RefSeq" id="WP_088651348.1">
    <property type="nucleotide sequence ID" value="NZ_AQQR01000008.1"/>
</dbReference>